<proteinExistence type="predicted"/>
<sequence>MASCLNCDIWAWIDSLPPPSQWRKDSMAISICSSDSSLATLNVTVAKIPSSTSIFFSMNAKFSLPVSLWTSKYLQIQSNSSKLLDEEAVYNLLQNCIQDVLKYGPSKNIYVPRIPKINSTTSLKCIFNLSFLTLAYLICIYEAPEDIRYNCLHALMDQLTTTQSREGAKVLMRLLGSNTEEQWMRSLNLAITNWNLERRAANRQLNAPSPLFSHAHSTFGLWKVQLYCPIIAMEVENSSGSTDGQLQFSLNYHQLEGVIQFNYKIIIQDKWADVQLSIDNIRLDVVGLLNETYMNQRGAGESEKHFPSRISLQLTPTPQTDILSVSVSKSSENPKREIEVERSMEGSFQPSNPYLGFKVSAGEAVTSVLKPWKFEESARGDSGNLNWFLHDSGSGREVFSSRPSMAALFQPKAWFRNRYTSAYRPFTRQGGVVFAGDEYGESVCWKVDKCAIGKRMEWEIKGCIWLTYWPNRYKTFYNETRRAEFRETLCLTVA</sequence>
<organism evidence="1 2">
    <name type="scientific">Nepenthes gracilis</name>
    <name type="common">Slender pitcher plant</name>
    <dbReference type="NCBI Taxonomy" id="150966"/>
    <lineage>
        <taxon>Eukaryota</taxon>
        <taxon>Viridiplantae</taxon>
        <taxon>Streptophyta</taxon>
        <taxon>Embryophyta</taxon>
        <taxon>Tracheophyta</taxon>
        <taxon>Spermatophyta</taxon>
        <taxon>Magnoliopsida</taxon>
        <taxon>eudicotyledons</taxon>
        <taxon>Gunneridae</taxon>
        <taxon>Pentapetalae</taxon>
        <taxon>Caryophyllales</taxon>
        <taxon>Nepenthaceae</taxon>
        <taxon>Nepenthes</taxon>
    </lineage>
</organism>
<dbReference type="PANTHER" id="PTHR31439">
    <property type="entry name" value="EXPRESSED PROTEIN"/>
    <property type="match status" value="1"/>
</dbReference>
<evidence type="ECO:0000313" key="1">
    <source>
        <dbReference type="EMBL" id="GMH30540.1"/>
    </source>
</evidence>
<dbReference type="Proteomes" id="UP001279734">
    <property type="component" value="Unassembled WGS sequence"/>
</dbReference>
<accession>A0AAD3Y7M5</accession>
<dbReference type="PANTHER" id="PTHR31439:SF4">
    <property type="entry name" value="NEURONAL PAS DOMAIN PROTEIN"/>
    <property type="match status" value="1"/>
</dbReference>
<protein>
    <submittedName>
        <fullName evidence="1">Uncharacterized protein</fullName>
    </submittedName>
</protein>
<comment type="caution">
    <text evidence="1">The sequence shown here is derived from an EMBL/GenBank/DDBJ whole genome shotgun (WGS) entry which is preliminary data.</text>
</comment>
<name>A0AAD3Y7M5_NEPGR</name>
<dbReference type="EMBL" id="BSYO01000038">
    <property type="protein sequence ID" value="GMH30540.1"/>
    <property type="molecule type" value="Genomic_DNA"/>
</dbReference>
<keyword evidence="2" id="KW-1185">Reference proteome</keyword>
<gene>
    <name evidence="1" type="ORF">Nepgr_032383</name>
</gene>
<dbReference type="AlphaFoldDB" id="A0AAD3Y7M5"/>
<reference evidence="1" key="1">
    <citation type="submission" date="2023-05" db="EMBL/GenBank/DDBJ databases">
        <title>Nepenthes gracilis genome sequencing.</title>
        <authorList>
            <person name="Fukushima K."/>
        </authorList>
    </citation>
    <scope>NUCLEOTIDE SEQUENCE</scope>
    <source>
        <strain evidence="1">SING2019-196</strain>
    </source>
</reference>
<evidence type="ECO:0000313" key="2">
    <source>
        <dbReference type="Proteomes" id="UP001279734"/>
    </source>
</evidence>